<evidence type="ECO:0000256" key="1">
    <source>
        <dbReference type="ARBA" id="ARBA00023015"/>
    </source>
</evidence>
<dbReference type="CDD" id="cd01574">
    <property type="entry name" value="PBP1_LacI"/>
    <property type="match status" value="1"/>
</dbReference>
<dbReference type="RefSeq" id="WP_258372706.1">
    <property type="nucleotide sequence ID" value="NZ_JACIBU010000001.1"/>
</dbReference>
<dbReference type="GO" id="GO:0003700">
    <property type="term" value="F:DNA-binding transcription factor activity"/>
    <property type="evidence" value="ECO:0007669"/>
    <property type="project" value="TreeGrafter"/>
</dbReference>
<comment type="caution">
    <text evidence="5">The sequence shown here is derived from an EMBL/GenBank/DDBJ whole genome shotgun (WGS) entry which is preliminary data.</text>
</comment>
<reference evidence="5 6" key="1">
    <citation type="submission" date="2020-08" db="EMBL/GenBank/DDBJ databases">
        <title>Sequencing the genomes of 1000 actinobacteria strains.</title>
        <authorList>
            <person name="Klenk H.-P."/>
        </authorList>
    </citation>
    <scope>NUCLEOTIDE SEQUENCE [LARGE SCALE GENOMIC DNA]</scope>
    <source>
        <strain evidence="5 6">DSM 16678</strain>
    </source>
</reference>
<proteinExistence type="predicted"/>
<dbReference type="InterPro" id="IPR028082">
    <property type="entry name" value="Peripla_BP_I"/>
</dbReference>
<accession>A0A839Y2Z9</accession>
<keyword evidence="2 5" id="KW-0238">DNA-binding</keyword>
<evidence type="ECO:0000313" key="6">
    <source>
        <dbReference type="Proteomes" id="UP000580718"/>
    </source>
</evidence>
<dbReference type="PROSITE" id="PS50932">
    <property type="entry name" value="HTH_LACI_2"/>
    <property type="match status" value="1"/>
</dbReference>
<evidence type="ECO:0000256" key="2">
    <source>
        <dbReference type="ARBA" id="ARBA00023125"/>
    </source>
</evidence>
<dbReference type="SUPFAM" id="SSF53822">
    <property type="entry name" value="Periplasmic binding protein-like I"/>
    <property type="match status" value="1"/>
</dbReference>
<feature type="domain" description="HTH lacI-type" evidence="4">
    <location>
        <begin position="10"/>
        <end position="64"/>
    </location>
</feature>
<evidence type="ECO:0000313" key="5">
    <source>
        <dbReference type="EMBL" id="MBB3677109.1"/>
    </source>
</evidence>
<dbReference type="EMBL" id="JACIBU010000001">
    <property type="protein sequence ID" value="MBB3677109.1"/>
    <property type="molecule type" value="Genomic_DNA"/>
</dbReference>
<evidence type="ECO:0000256" key="3">
    <source>
        <dbReference type="ARBA" id="ARBA00023163"/>
    </source>
</evidence>
<dbReference type="Proteomes" id="UP000580718">
    <property type="component" value="Unassembled WGS sequence"/>
</dbReference>
<dbReference type="PANTHER" id="PTHR30146:SF109">
    <property type="entry name" value="HTH-TYPE TRANSCRIPTIONAL REGULATOR GALS"/>
    <property type="match status" value="1"/>
</dbReference>
<protein>
    <submittedName>
        <fullName evidence="5">DNA-binding LacI/PurR family transcriptional regulator</fullName>
    </submittedName>
</protein>
<gene>
    <name evidence="5" type="ORF">FHX36_002844</name>
</gene>
<dbReference type="Pfam" id="PF13377">
    <property type="entry name" value="Peripla_BP_3"/>
    <property type="match status" value="1"/>
</dbReference>
<dbReference type="Pfam" id="PF00356">
    <property type="entry name" value="LacI"/>
    <property type="match status" value="1"/>
</dbReference>
<dbReference type="InterPro" id="IPR010982">
    <property type="entry name" value="Lambda_DNA-bd_dom_sf"/>
</dbReference>
<keyword evidence="3" id="KW-0804">Transcription</keyword>
<dbReference type="InterPro" id="IPR000843">
    <property type="entry name" value="HTH_LacI"/>
</dbReference>
<evidence type="ECO:0000259" key="4">
    <source>
        <dbReference type="PROSITE" id="PS50932"/>
    </source>
</evidence>
<dbReference type="SMART" id="SM00354">
    <property type="entry name" value="HTH_LACI"/>
    <property type="match status" value="1"/>
</dbReference>
<dbReference type="AlphaFoldDB" id="A0A839Y2Z9"/>
<sequence length="346" mass="36310">MLPEGAPRALGMSDVAAHAGVSHQTVSRVVNGHPNVAPTTRERVLRSIAELGYRPNTAARALVTGSTRTIGLVTSHINQYGPAQTLLGLEKAARAAGYSLGVAILDDDSEGAMREAVDRFVAQSVDAVVALSTYGQAVEALGRFRAPVPLIAVQVGHDPVHPTVWVDQEVGAALATRHLLGLGHRTVQHVTGPGDSLEARGRVVGWRRELVSAGAPVPDVAYGNWWPSSGHAAGRQLAARVRAGRRSGEPVTAVFVANDQMALGVINALHDEGLSVPGDVSVVGFDDVPEAAYYTPPLTTVRQDFAELGRRGVQSVLARLRGEAFHAEPVMPQLVVRASTGPPPAA</sequence>
<dbReference type="PANTHER" id="PTHR30146">
    <property type="entry name" value="LACI-RELATED TRANSCRIPTIONAL REPRESSOR"/>
    <property type="match status" value="1"/>
</dbReference>
<dbReference type="SUPFAM" id="SSF47413">
    <property type="entry name" value="lambda repressor-like DNA-binding domains"/>
    <property type="match status" value="1"/>
</dbReference>
<keyword evidence="1" id="KW-0805">Transcription regulation</keyword>
<dbReference type="Gene3D" id="1.10.260.40">
    <property type="entry name" value="lambda repressor-like DNA-binding domains"/>
    <property type="match status" value="1"/>
</dbReference>
<name>A0A839Y2Z9_9ACTN</name>
<dbReference type="GO" id="GO:0000976">
    <property type="term" value="F:transcription cis-regulatory region binding"/>
    <property type="evidence" value="ECO:0007669"/>
    <property type="project" value="TreeGrafter"/>
</dbReference>
<dbReference type="PROSITE" id="PS00356">
    <property type="entry name" value="HTH_LACI_1"/>
    <property type="match status" value="1"/>
</dbReference>
<organism evidence="5 6">
    <name type="scientific">Modestobacter versicolor</name>
    <dbReference type="NCBI Taxonomy" id="429133"/>
    <lineage>
        <taxon>Bacteria</taxon>
        <taxon>Bacillati</taxon>
        <taxon>Actinomycetota</taxon>
        <taxon>Actinomycetes</taxon>
        <taxon>Geodermatophilales</taxon>
        <taxon>Geodermatophilaceae</taxon>
        <taxon>Modestobacter</taxon>
    </lineage>
</organism>
<dbReference type="CDD" id="cd01392">
    <property type="entry name" value="HTH_LacI"/>
    <property type="match status" value="1"/>
</dbReference>
<dbReference type="Gene3D" id="3.40.50.2300">
    <property type="match status" value="2"/>
</dbReference>
<dbReference type="InterPro" id="IPR046335">
    <property type="entry name" value="LacI/GalR-like_sensor"/>
</dbReference>